<evidence type="ECO:0008006" key="5">
    <source>
        <dbReference type="Google" id="ProtNLM"/>
    </source>
</evidence>
<accession>A0A498NBT4</accession>
<evidence type="ECO:0000313" key="2">
    <source>
        <dbReference type="EMBL" id="RXN38765.1"/>
    </source>
</evidence>
<dbReference type="PANTHER" id="PTHR33198:SF20">
    <property type="entry name" value="RETROTRANSPOSON GAG DOMAIN-CONTAINING PROTEIN"/>
    <property type="match status" value="1"/>
</dbReference>
<comment type="caution">
    <text evidence="1">The sequence shown here is derived from an EMBL/GenBank/DDBJ whole genome shotgun (WGS) entry which is preliminary data.</text>
</comment>
<dbReference type="EMBL" id="QBIY01004524">
    <property type="protein sequence ID" value="RXN38766.1"/>
    <property type="molecule type" value="Genomic_DNA"/>
</dbReference>
<sequence>MWLLNQCQCAGESIDQYVAALRELAATCKFGAMENEMIRNQLVEKTNSARIRERLLLEVPLDLKKAVTIARHIETATVEAKAMIASSDYGTPLGTIPII</sequence>
<evidence type="ECO:0000313" key="4">
    <source>
        <dbReference type="Proteomes" id="UP000290572"/>
    </source>
</evidence>
<reference evidence="1 4" key="1">
    <citation type="submission" date="2018-03" db="EMBL/GenBank/DDBJ databases">
        <title>Draft genome sequence of Rohu Carp (Labeo rohita).</title>
        <authorList>
            <person name="Das P."/>
            <person name="Kushwaha B."/>
            <person name="Joshi C.G."/>
            <person name="Kumar D."/>
            <person name="Nagpure N.S."/>
            <person name="Sahoo L."/>
            <person name="Das S.P."/>
            <person name="Bit A."/>
            <person name="Patnaik S."/>
            <person name="Meher P.K."/>
            <person name="Jayasankar P."/>
            <person name="Koringa P.G."/>
            <person name="Patel N.V."/>
            <person name="Hinsu A.T."/>
            <person name="Kumar R."/>
            <person name="Pandey M."/>
            <person name="Agarwal S."/>
            <person name="Srivastava S."/>
            <person name="Singh M."/>
            <person name="Iquebal M.A."/>
            <person name="Jaiswal S."/>
            <person name="Angadi U.B."/>
            <person name="Kumar N."/>
            <person name="Raza M."/>
            <person name="Shah T.M."/>
            <person name="Rai A."/>
            <person name="Jena J.K."/>
        </authorList>
    </citation>
    <scope>NUCLEOTIDE SEQUENCE [LARGE SCALE GENOMIC DNA]</scope>
    <source>
        <strain evidence="1">DASCIFA01</strain>
        <tissue evidence="1">Testis</tissue>
    </source>
</reference>
<evidence type="ECO:0000313" key="1">
    <source>
        <dbReference type="EMBL" id="RXN28336.1"/>
    </source>
</evidence>
<dbReference type="EMBL" id="QBIY01011870">
    <property type="protein sequence ID" value="RXN28336.1"/>
    <property type="molecule type" value="Genomic_DNA"/>
</dbReference>
<dbReference type="PANTHER" id="PTHR33198">
    <property type="entry name" value="ANK_REP_REGION DOMAIN-CONTAINING PROTEIN-RELATED"/>
    <property type="match status" value="1"/>
</dbReference>
<keyword evidence="4" id="KW-1185">Reference proteome</keyword>
<organism evidence="1 4">
    <name type="scientific">Labeo rohita</name>
    <name type="common">Indian major carp</name>
    <name type="synonym">Cyprinus rohita</name>
    <dbReference type="NCBI Taxonomy" id="84645"/>
    <lineage>
        <taxon>Eukaryota</taxon>
        <taxon>Metazoa</taxon>
        <taxon>Chordata</taxon>
        <taxon>Craniata</taxon>
        <taxon>Vertebrata</taxon>
        <taxon>Euteleostomi</taxon>
        <taxon>Actinopterygii</taxon>
        <taxon>Neopterygii</taxon>
        <taxon>Teleostei</taxon>
        <taxon>Ostariophysi</taxon>
        <taxon>Cypriniformes</taxon>
        <taxon>Cyprinidae</taxon>
        <taxon>Labeoninae</taxon>
        <taxon>Labeonini</taxon>
        <taxon>Labeo</taxon>
    </lineage>
</organism>
<gene>
    <name evidence="2" type="ORF">ROHU_000818</name>
    <name evidence="3" type="ORF">ROHU_000819</name>
    <name evidence="1" type="ORF">ROHU_019347</name>
</gene>
<dbReference type="AlphaFoldDB" id="A0A498NBT4"/>
<evidence type="ECO:0000313" key="3">
    <source>
        <dbReference type="EMBL" id="RXN38766.1"/>
    </source>
</evidence>
<dbReference type="EMBL" id="QBIY01004524">
    <property type="protein sequence ID" value="RXN38765.1"/>
    <property type="molecule type" value="Genomic_DNA"/>
</dbReference>
<dbReference type="Proteomes" id="UP000290572">
    <property type="component" value="Unassembled WGS sequence"/>
</dbReference>
<dbReference type="STRING" id="84645.A0A498NBT4"/>
<name>A0A498NBT4_LABRO</name>
<protein>
    <recommendedName>
        <fullName evidence="5">Retrotransposon gag domain-containing protein</fullName>
    </recommendedName>
</protein>
<proteinExistence type="predicted"/>